<keyword evidence="3" id="KW-1185">Reference proteome</keyword>
<gene>
    <name evidence="2" type="ORF">Tco_0974458</name>
</gene>
<reference evidence="2" key="2">
    <citation type="submission" date="2022-01" db="EMBL/GenBank/DDBJ databases">
        <authorList>
            <person name="Yamashiro T."/>
            <person name="Shiraishi A."/>
            <person name="Satake H."/>
            <person name="Nakayama K."/>
        </authorList>
    </citation>
    <scope>NUCLEOTIDE SEQUENCE</scope>
</reference>
<organism evidence="2 3">
    <name type="scientific">Tanacetum coccineum</name>
    <dbReference type="NCBI Taxonomy" id="301880"/>
    <lineage>
        <taxon>Eukaryota</taxon>
        <taxon>Viridiplantae</taxon>
        <taxon>Streptophyta</taxon>
        <taxon>Embryophyta</taxon>
        <taxon>Tracheophyta</taxon>
        <taxon>Spermatophyta</taxon>
        <taxon>Magnoliopsida</taxon>
        <taxon>eudicotyledons</taxon>
        <taxon>Gunneridae</taxon>
        <taxon>Pentapetalae</taxon>
        <taxon>asterids</taxon>
        <taxon>campanulids</taxon>
        <taxon>Asterales</taxon>
        <taxon>Asteraceae</taxon>
        <taxon>Asteroideae</taxon>
        <taxon>Anthemideae</taxon>
        <taxon>Anthemidinae</taxon>
        <taxon>Tanacetum</taxon>
    </lineage>
</organism>
<reference evidence="2" key="1">
    <citation type="journal article" date="2022" name="Int. J. Mol. Sci.">
        <title>Draft Genome of Tanacetum Coccineum: Genomic Comparison of Closely Related Tanacetum-Family Plants.</title>
        <authorList>
            <person name="Yamashiro T."/>
            <person name="Shiraishi A."/>
            <person name="Nakayama K."/>
            <person name="Satake H."/>
        </authorList>
    </citation>
    <scope>NUCLEOTIDE SEQUENCE</scope>
</reference>
<feature type="compositionally biased region" description="Basic residues" evidence="1">
    <location>
        <begin position="300"/>
        <end position="314"/>
    </location>
</feature>
<protein>
    <recommendedName>
        <fullName evidence="4">Maturase K</fullName>
    </recommendedName>
</protein>
<evidence type="ECO:0008006" key="4">
    <source>
        <dbReference type="Google" id="ProtNLM"/>
    </source>
</evidence>
<evidence type="ECO:0000313" key="2">
    <source>
        <dbReference type="EMBL" id="GJT48301.1"/>
    </source>
</evidence>
<evidence type="ECO:0000256" key="1">
    <source>
        <dbReference type="SAM" id="MobiDB-lite"/>
    </source>
</evidence>
<comment type="caution">
    <text evidence="2">The sequence shown here is derived from an EMBL/GenBank/DDBJ whole genome shotgun (WGS) entry which is preliminary data.</text>
</comment>
<evidence type="ECO:0000313" key="3">
    <source>
        <dbReference type="Proteomes" id="UP001151760"/>
    </source>
</evidence>
<accession>A0ABQ5EBM6</accession>
<proteinExistence type="predicted"/>
<sequence>MTILTLFQQEPFVVKQDPGVNSSQSPPLIDHHCCYECGDSLDDIFCQRSTYERGKFYPERYYLFLDFLRVLQTRSALTTEKPLTSLIMENEHTRHHIPETKSYEFTKSKCRELSQPQVSPRILTASRNLSSPSPIPVEDSDSLMEEIDIFLDGDKSIPPGIESDDFNSEDDDNYTSRPEFESFHVDYPDSRDSTIDIPSPSGDSNKIYDPGICIEVESTRFLATLSPVIDTLIPFSYRKKNDKVFNHCVLASSRRNLLYLLYHLGAISFNCSSEKPPDVGFNERQHSKMGVRIPTSNPRDKHKYGGLGHSKRPKTSASGGTTMFNPIINRSKDFPDYDDSRARGYVLRLQELHILSSLEAPISKI</sequence>
<feature type="region of interest" description="Disordered" evidence="1">
    <location>
        <begin position="291"/>
        <end position="322"/>
    </location>
</feature>
<dbReference type="Proteomes" id="UP001151760">
    <property type="component" value="Unassembled WGS sequence"/>
</dbReference>
<feature type="compositionally biased region" description="Acidic residues" evidence="1">
    <location>
        <begin position="162"/>
        <end position="173"/>
    </location>
</feature>
<feature type="region of interest" description="Disordered" evidence="1">
    <location>
        <begin position="154"/>
        <end position="177"/>
    </location>
</feature>
<dbReference type="EMBL" id="BQNB010016143">
    <property type="protein sequence ID" value="GJT48301.1"/>
    <property type="molecule type" value="Genomic_DNA"/>
</dbReference>
<name>A0ABQ5EBM6_9ASTR</name>